<dbReference type="PANTHER" id="PTHR24216:SF65">
    <property type="entry name" value="PAXILLIN-LIKE PROTEIN 1"/>
    <property type="match status" value="1"/>
</dbReference>
<organism evidence="2 3">
    <name type="scientific">Dendrothele bispora (strain CBS 962.96)</name>
    <dbReference type="NCBI Taxonomy" id="1314807"/>
    <lineage>
        <taxon>Eukaryota</taxon>
        <taxon>Fungi</taxon>
        <taxon>Dikarya</taxon>
        <taxon>Basidiomycota</taxon>
        <taxon>Agaricomycotina</taxon>
        <taxon>Agaricomycetes</taxon>
        <taxon>Agaricomycetidae</taxon>
        <taxon>Agaricales</taxon>
        <taxon>Agaricales incertae sedis</taxon>
        <taxon>Dendrothele</taxon>
    </lineage>
</organism>
<feature type="compositionally biased region" description="Pro residues" evidence="1">
    <location>
        <begin position="381"/>
        <end position="415"/>
    </location>
</feature>
<evidence type="ECO:0000313" key="2">
    <source>
        <dbReference type="EMBL" id="THU82919.1"/>
    </source>
</evidence>
<feature type="compositionally biased region" description="Basic residues" evidence="1">
    <location>
        <begin position="704"/>
        <end position="718"/>
    </location>
</feature>
<accession>A0A4S8L382</accession>
<feature type="region of interest" description="Disordered" evidence="1">
    <location>
        <begin position="683"/>
        <end position="748"/>
    </location>
</feature>
<keyword evidence="3" id="KW-1185">Reference proteome</keyword>
<feature type="region of interest" description="Disordered" evidence="1">
    <location>
        <begin position="434"/>
        <end position="503"/>
    </location>
</feature>
<protein>
    <submittedName>
        <fullName evidence="2">Uncharacterized protein</fullName>
    </submittedName>
</protein>
<feature type="compositionally biased region" description="Low complexity" evidence="1">
    <location>
        <begin position="641"/>
        <end position="660"/>
    </location>
</feature>
<feature type="compositionally biased region" description="Polar residues" evidence="1">
    <location>
        <begin position="369"/>
        <end position="378"/>
    </location>
</feature>
<feature type="region of interest" description="Disordered" evidence="1">
    <location>
        <begin position="351"/>
        <end position="419"/>
    </location>
</feature>
<feature type="compositionally biased region" description="Basic and acidic residues" evidence="1">
    <location>
        <begin position="351"/>
        <end position="365"/>
    </location>
</feature>
<dbReference type="PANTHER" id="PTHR24216">
    <property type="entry name" value="PAXILLIN-RELATED"/>
    <property type="match status" value="1"/>
</dbReference>
<reference evidence="2 3" key="1">
    <citation type="journal article" date="2019" name="Nat. Ecol. Evol.">
        <title>Megaphylogeny resolves global patterns of mushroom evolution.</title>
        <authorList>
            <person name="Varga T."/>
            <person name="Krizsan K."/>
            <person name="Foldi C."/>
            <person name="Dima B."/>
            <person name="Sanchez-Garcia M."/>
            <person name="Sanchez-Ramirez S."/>
            <person name="Szollosi G.J."/>
            <person name="Szarkandi J.G."/>
            <person name="Papp V."/>
            <person name="Albert L."/>
            <person name="Andreopoulos W."/>
            <person name="Angelini C."/>
            <person name="Antonin V."/>
            <person name="Barry K.W."/>
            <person name="Bougher N.L."/>
            <person name="Buchanan P."/>
            <person name="Buyck B."/>
            <person name="Bense V."/>
            <person name="Catcheside P."/>
            <person name="Chovatia M."/>
            <person name="Cooper J."/>
            <person name="Damon W."/>
            <person name="Desjardin D."/>
            <person name="Finy P."/>
            <person name="Geml J."/>
            <person name="Haridas S."/>
            <person name="Hughes K."/>
            <person name="Justo A."/>
            <person name="Karasinski D."/>
            <person name="Kautmanova I."/>
            <person name="Kiss B."/>
            <person name="Kocsube S."/>
            <person name="Kotiranta H."/>
            <person name="LaButti K.M."/>
            <person name="Lechner B.E."/>
            <person name="Liimatainen K."/>
            <person name="Lipzen A."/>
            <person name="Lukacs Z."/>
            <person name="Mihaltcheva S."/>
            <person name="Morgado L.N."/>
            <person name="Niskanen T."/>
            <person name="Noordeloos M.E."/>
            <person name="Ohm R.A."/>
            <person name="Ortiz-Santana B."/>
            <person name="Ovrebo C."/>
            <person name="Racz N."/>
            <person name="Riley R."/>
            <person name="Savchenko A."/>
            <person name="Shiryaev A."/>
            <person name="Soop K."/>
            <person name="Spirin V."/>
            <person name="Szebenyi C."/>
            <person name="Tomsovsky M."/>
            <person name="Tulloss R.E."/>
            <person name="Uehling J."/>
            <person name="Grigoriev I.V."/>
            <person name="Vagvolgyi C."/>
            <person name="Papp T."/>
            <person name="Martin F.M."/>
            <person name="Miettinen O."/>
            <person name="Hibbett D.S."/>
            <person name="Nagy L.G."/>
        </authorList>
    </citation>
    <scope>NUCLEOTIDE SEQUENCE [LARGE SCALE GENOMIC DNA]</scope>
    <source>
        <strain evidence="2 3">CBS 962.96</strain>
    </source>
</reference>
<sequence length="748" mass="85365">MDRVWRLQSQIREIALDEASASWPHFRSSQPPKPTARNWGEEMTFDQLVDDLALLQRWVKELEAWVRMGNLLRKTPRNPLLCLPDTDTTEADDSILGVWANGMEESDLSWFWTHRVPVFVTHEVKGGKDEPSATRTQRTSNPFLLTDWQDNKTCQEWIGLARRSRITVDKNDWNNWLADAGREDKSAIRTWKSSSLASTENFPGQDTRVAIEGIAIPNEDRYGPKPVELKTLVEDRVQWIVPPEVVNPDSKGSWSWFVEDTDDEDRRCLRFVGKSARKEVDSSEWPYIYFDRIRKRKLHLYTEIIIPPNLAHNVDVFGLPGPRICYYNDTTMTIRANASDWVYRAETPSRNDIGRRADIPNHDSLPKLPTNTTSQNSEPPSLAPPSSAPSFPAPPSPAPLSPAPPSPAPPPPAPPSQERRNYWTYANREEEDEILDFGEPTPSPVQRAQELPPMRTPSPPAKEPSPIPVSPTIDNEKSEEDTTTIAGGQKRKRRSSSESSSERTIDILDEIIEKWLPKLSRRSCPPPAPTCLLRLIGFDGSITELMDLFSKTRQKTAVETRIARINKVSTPEGTEFWVKIWNKSEAGWFIQAHYDLPIDEKRVFEIRLLKLLPYLECPMFERSPDEQWTRKELVPSQNPIPQTTRTPSSPPSSSQTSSLLSRMDIPLQDRLEESSRVPLSLAERIESDHEEPVSEMQDMEPSSSKKKAKSRGGKRHRHWNDILGPVPTRDPQIDMDSWTPELWLSQAN</sequence>
<evidence type="ECO:0000256" key="1">
    <source>
        <dbReference type="SAM" id="MobiDB-lite"/>
    </source>
</evidence>
<name>A0A4S8L382_DENBC</name>
<proteinExistence type="predicted"/>
<dbReference type="Proteomes" id="UP000297245">
    <property type="component" value="Unassembled WGS sequence"/>
</dbReference>
<gene>
    <name evidence="2" type="ORF">K435DRAFT_871844</name>
</gene>
<feature type="compositionally biased region" description="Basic and acidic residues" evidence="1">
    <location>
        <begin position="683"/>
        <end position="692"/>
    </location>
</feature>
<feature type="compositionally biased region" description="Pro residues" evidence="1">
    <location>
        <begin position="454"/>
        <end position="469"/>
    </location>
</feature>
<evidence type="ECO:0000313" key="3">
    <source>
        <dbReference type="Proteomes" id="UP000297245"/>
    </source>
</evidence>
<dbReference type="EMBL" id="ML179699">
    <property type="protein sequence ID" value="THU82919.1"/>
    <property type="molecule type" value="Genomic_DNA"/>
</dbReference>
<dbReference type="AlphaFoldDB" id="A0A4S8L382"/>
<feature type="region of interest" description="Disordered" evidence="1">
    <location>
        <begin position="626"/>
        <end position="660"/>
    </location>
</feature>